<name>A0A919GJZ9_9ACTN</name>
<feature type="region of interest" description="Disordered" evidence="1">
    <location>
        <begin position="100"/>
        <end position="127"/>
    </location>
</feature>
<dbReference type="EMBL" id="BNCD01000020">
    <property type="protein sequence ID" value="GHH85999.1"/>
    <property type="molecule type" value="Genomic_DNA"/>
</dbReference>
<comment type="caution">
    <text evidence="2">The sequence shown here is derived from an EMBL/GenBank/DDBJ whole genome shotgun (WGS) entry which is preliminary data.</text>
</comment>
<reference evidence="2" key="2">
    <citation type="submission" date="2020-09" db="EMBL/GenBank/DDBJ databases">
        <authorList>
            <person name="Sun Q."/>
            <person name="Ohkuma M."/>
        </authorList>
    </citation>
    <scope>NUCLEOTIDE SEQUENCE</scope>
    <source>
        <strain evidence="2">JCM 5069</strain>
    </source>
</reference>
<keyword evidence="3" id="KW-1185">Reference proteome</keyword>
<feature type="compositionally biased region" description="Gly residues" evidence="1">
    <location>
        <begin position="105"/>
        <end position="124"/>
    </location>
</feature>
<dbReference type="NCBIfam" id="NF038083">
    <property type="entry name" value="CU044_5270_fam"/>
    <property type="match status" value="1"/>
</dbReference>
<dbReference type="AlphaFoldDB" id="A0A919GJZ9"/>
<proteinExistence type="predicted"/>
<evidence type="ECO:0000256" key="1">
    <source>
        <dbReference type="SAM" id="MobiDB-lite"/>
    </source>
</evidence>
<dbReference type="InterPro" id="IPR047789">
    <property type="entry name" value="CU044_5270-like"/>
</dbReference>
<evidence type="ECO:0008006" key="4">
    <source>
        <dbReference type="Google" id="ProtNLM"/>
    </source>
</evidence>
<reference evidence="2" key="1">
    <citation type="journal article" date="2014" name="Int. J. Syst. Evol. Microbiol.">
        <title>Complete genome sequence of Corynebacterium casei LMG S-19264T (=DSM 44701T), isolated from a smear-ripened cheese.</title>
        <authorList>
            <consortium name="US DOE Joint Genome Institute (JGI-PGF)"/>
            <person name="Walter F."/>
            <person name="Albersmeier A."/>
            <person name="Kalinowski J."/>
            <person name="Ruckert C."/>
        </authorList>
    </citation>
    <scope>NUCLEOTIDE SEQUENCE</scope>
    <source>
        <strain evidence="2">JCM 5069</strain>
    </source>
</reference>
<feature type="region of interest" description="Disordered" evidence="1">
    <location>
        <begin position="1"/>
        <end position="21"/>
    </location>
</feature>
<accession>A0A919GJZ9</accession>
<feature type="region of interest" description="Disordered" evidence="1">
    <location>
        <begin position="202"/>
        <end position="227"/>
    </location>
</feature>
<dbReference type="Proteomes" id="UP000603708">
    <property type="component" value="Unassembled WGS sequence"/>
</dbReference>
<organism evidence="2 3">
    <name type="scientific">Streptomyces sulfonofaciens</name>
    <dbReference type="NCBI Taxonomy" id="68272"/>
    <lineage>
        <taxon>Bacteria</taxon>
        <taxon>Bacillati</taxon>
        <taxon>Actinomycetota</taxon>
        <taxon>Actinomycetes</taxon>
        <taxon>Kitasatosporales</taxon>
        <taxon>Streptomycetaceae</taxon>
        <taxon>Streptomyces</taxon>
    </lineage>
</organism>
<evidence type="ECO:0000313" key="3">
    <source>
        <dbReference type="Proteomes" id="UP000603708"/>
    </source>
</evidence>
<dbReference type="RefSeq" id="WP_189936822.1">
    <property type="nucleotide sequence ID" value="NZ_BNCD01000020.1"/>
</dbReference>
<sequence length="381" mass="40205">MNDVERPARTAARQDGPERAAAGEVARLLPAPAEWELPPGRHLHHKERLMRRIDHDLNPDPDPGTVPAGLPRGRRLLRPAVLLPAASLVVAGVLATTLAVDGGRGDGGPAVSGPATGTGTGAGTGATHEAAVTLDRIAAASMRTDASPVRDGQFVYVRSLVRSNEGTFEGPVKLGPPHKREAWMSQDPAAVTDLGWIRETGKGVPMSGEDLPIETAGADGTDETGAIGPGIRRPTYKWLATLPTDPGVLLTLLYKETGTADARESKNQAVFHEVGDLLGETIMPPRTAAALYRAAARIPGVREVPDAVDAAGRHGIGITREDPDALTRDEWIFDAHSLAYLGSRSYITADKKPGRPTVLYGSNAVLQRAVVDQHGMLPGDD</sequence>
<gene>
    <name evidence="2" type="ORF">GCM10018793_56330</name>
</gene>
<protein>
    <recommendedName>
        <fullName evidence="4">CU044_5270 family protein</fullName>
    </recommendedName>
</protein>
<evidence type="ECO:0000313" key="2">
    <source>
        <dbReference type="EMBL" id="GHH85999.1"/>
    </source>
</evidence>